<dbReference type="PANTHER" id="PTHR41694:SF3">
    <property type="entry name" value="RNA-DIRECTED DNA POLYMERASE-RELATED"/>
    <property type="match status" value="1"/>
</dbReference>
<evidence type="ECO:0000256" key="3">
    <source>
        <dbReference type="ARBA" id="ARBA00022695"/>
    </source>
</evidence>
<keyword evidence="2" id="KW-0808">Transferase</keyword>
<evidence type="ECO:0000256" key="5">
    <source>
        <dbReference type="ARBA" id="ARBA00022723"/>
    </source>
</evidence>
<dbReference type="InterPro" id="IPR036397">
    <property type="entry name" value="RNaseH_sf"/>
</dbReference>
<evidence type="ECO:0000259" key="13">
    <source>
        <dbReference type="PROSITE" id="PS51027"/>
    </source>
</evidence>
<evidence type="ECO:0000256" key="6">
    <source>
        <dbReference type="ARBA" id="ARBA00022759"/>
    </source>
</evidence>
<dbReference type="PROSITE" id="PS50994">
    <property type="entry name" value="INTEGRASE"/>
    <property type="match status" value="1"/>
</dbReference>
<dbReference type="InterPro" id="IPR029054">
    <property type="entry name" value="dUTPase-like"/>
</dbReference>
<evidence type="ECO:0000256" key="2">
    <source>
        <dbReference type="ARBA" id="ARBA00022679"/>
    </source>
</evidence>
<evidence type="ECO:0000313" key="15">
    <source>
        <dbReference type="Proteomes" id="UP000796761"/>
    </source>
</evidence>
<dbReference type="InterPro" id="IPR001584">
    <property type="entry name" value="Integrase_cat-core"/>
</dbReference>
<dbReference type="GO" id="GO:0015074">
    <property type="term" value="P:DNA integration"/>
    <property type="evidence" value="ECO:0007669"/>
    <property type="project" value="UniProtKB-KW"/>
</dbReference>
<dbReference type="InterPro" id="IPR036862">
    <property type="entry name" value="Integrase_C_dom_sf_retrovir"/>
</dbReference>
<accession>A0A8K1FVZ3</accession>
<dbReference type="GO" id="GO:0003964">
    <property type="term" value="F:RNA-directed DNA polymerase activity"/>
    <property type="evidence" value="ECO:0007669"/>
    <property type="project" value="UniProtKB-KW"/>
</dbReference>
<gene>
    <name evidence="14" type="ORF">HGM15179_019421</name>
</gene>
<dbReference type="EC" id="2.7.7.49" evidence="1"/>
<name>A0A8K1FVZ3_9PASS</name>
<keyword evidence="8" id="KW-0229">DNA integration</keyword>
<dbReference type="SUPFAM" id="SSF46919">
    <property type="entry name" value="N-terminal Zn binding domain of HIV integrase"/>
    <property type="match status" value="1"/>
</dbReference>
<evidence type="ECO:0000256" key="1">
    <source>
        <dbReference type="ARBA" id="ARBA00012493"/>
    </source>
</evidence>
<evidence type="ECO:0000256" key="4">
    <source>
        <dbReference type="ARBA" id="ARBA00022722"/>
    </source>
</evidence>
<dbReference type="InterPro" id="IPR012337">
    <property type="entry name" value="RNaseH-like_sf"/>
</dbReference>
<sequence>MDVSTSISVTITTLKVNKVPLKAQGPIGKGLSALLIGRSSATFQGIYVHPGVIDADFTGQIHRMVSIPTAPVPIPEKNKIALIMPLKSCVPNTDARVQVDQGFGSTGEPQVFWIQVVDEQRTNMVCIVMMPQSRPSQIKVLRDPTRKDALLDFLLVNRETLMSEVVIGDHFGHSEHEGIEFKISVDRRKSASKTSALDMRRADFRREIIHTTFYTLEAIQISQVLFTEGNARADHLASPAWTAPQPDMMAQAKASHDFFHQGVGALQRPLLSNTEAHNIVNTCADCQGHTAPPQMGVKPRGLKALQISQTDVTHITKFGRLKYVHVSIDTFSSAIRASVHSGEKGWDAIAHWRLAFAALGISHNIKTENGPAYTSQKTRQFLQLWGVSHQTGVPHLATGQVIIECAHGTLKRILDKQKEGMCSEIPQSRVAKAVYTLNHFTVPEQSQNPVILNHFLSLQSSGDAQSPKPKVMVKDITNKWEGPWYLITWECGYACVSTDTRTRWIPARCVCPALCPVQDQRYLPDEAPADVVEQGVK</sequence>
<dbReference type="SUPFAM" id="SSF51283">
    <property type="entry name" value="dUTPase-like"/>
    <property type="match status" value="1"/>
</dbReference>
<feature type="domain" description="Integrase-type" evidence="13">
    <location>
        <begin position="469"/>
        <end position="515"/>
    </location>
</feature>
<protein>
    <recommendedName>
        <fullName evidence="1">RNA-directed DNA polymerase</fullName>
        <ecNumber evidence="1">2.7.7.49</ecNumber>
    </recommendedName>
</protein>
<comment type="caution">
    <text evidence="14">The sequence shown here is derived from an EMBL/GenBank/DDBJ whole genome shotgun (WGS) entry which is preliminary data.</text>
</comment>
<dbReference type="Pfam" id="PF02022">
    <property type="entry name" value="Integrase_Zn"/>
    <property type="match status" value="1"/>
</dbReference>
<dbReference type="InterPro" id="IPR017856">
    <property type="entry name" value="Integrase-like_N"/>
</dbReference>
<dbReference type="GO" id="GO:0004519">
    <property type="term" value="F:endonuclease activity"/>
    <property type="evidence" value="ECO:0007669"/>
    <property type="project" value="UniProtKB-KW"/>
</dbReference>
<dbReference type="Proteomes" id="UP000796761">
    <property type="component" value="Unassembled WGS sequence"/>
</dbReference>
<dbReference type="GO" id="GO:0003677">
    <property type="term" value="F:DNA binding"/>
    <property type="evidence" value="ECO:0007669"/>
    <property type="project" value="UniProtKB-KW"/>
</dbReference>
<keyword evidence="3" id="KW-0548">Nucleotidyltransferase</keyword>
<feature type="domain" description="Integrase catalytic" evidence="12">
    <location>
        <begin position="295"/>
        <end position="457"/>
    </location>
</feature>
<dbReference type="SUPFAM" id="SSF53098">
    <property type="entry name" value="Ribonuclease H-like"/>
    <property type="match status" value="1"/>
</dbReference>
<dbReference type="GO" id="GO:0035613">
    <property type="term" value="F:RNA stem-loop binding"/>
    <property type="evidence" value="ECO:0007669"/>
    <property type="project" value="TreeGrafter"/>
</dbReference>
<dbReference type="Gene3D" id="3.30.420.10">
    <property type="entry name" value="Ribonuclease H-like superfamily/Ribonuclease H"/>
    <property type="match status" value="1"/>
</dbReference>
<dbReference type="EMBL" id="SWJQ01001668">
    <property type="protein sequence ID" value="TRZ07689.1"/>
    <property type="molecule type" value="Genomic_DNA"/>
</dbReference>
<reference evidence="14" key="1">
    <citation type="submission" date="2019-04" db="EMBL/GenBank/DDBJ databases">
        <title>Genome assembly of Zosterops borbonicus 15179.</title>
        <authorList>
            <person name="Leroy T."/>
            <person name="Anselmetti Y."/>
            <person name="Tilak M.-K."/>
            <person name="Nabholz B."/>
        </authorList>
    </citation>
    <scope>NUCLEOTIDE SEQUENCE</scope>
    <source>
        <strain evidence="14">HGM_15179</strain>
        <tissue evidence="14">Muscle</tissue>
    </source>
</reference>
<evidence type="ECO:0000256" key="10">
    <source>
        <dbReference type="ARBA" id="ARBA00023125"/>
    </source>
</evidence>
<dbReference type="InterPro" id="IPR003308">
    <property type="entry name" value="Integrase_Zn-bd_dom_N"/>
</dbReference>
<keyword evidence="6" id="KW-0255">Endonuclease</keyword>
<evidence type="ECO:0000313" key="14">
    <source>
        <dbReference type="EMBL" id="TRZ07689.1"/>
    </source>
</evidence>
<dbReference type="OrthoDB" id="9359997at2759"/>
<dbReference type="GO" id="GO:0016787">
    <property type="term" value="F:hydrolase activity"/>
    <property type="evidence" value="ECO:0007669"/>
    <property type="project" value="UniProtKB-KW"/>
</dbReference>
<evidence type="ECO:0000256" key="7">
    <source>
        <dbReference type="ARBA" id="ARBA00022801"/>
    </source>
</evidence>
<dbReference type="Gene3D" id="2.70.40.10">
    <property type="match status" value="1"/>
</dbReference>
<feature type="DNA-binding region" description="Integrase-type" evidence="11">
    <location>
        <begin position="469"/>
        <end position="515"/>
    </location>
</feature>
<dbReference type="GO" id="GO:0008270">
    <property type="term" value="F:zinc ion binding"/>
    <property type="evidence" value="ECO:0007669"/>
    <property type="project" value="InterPro"/>
</dbReference>
<dbReference type="Gene3D" id="2.30.30.10">
    <property type="entry name" value="Integrase, C-terminal domain superfamily, retroviral"/>
    <property type="match status" value="1"/>
</dbReference>
<keyword evidence="5" id="KW-0479">Metal-binding</keyword>
<dbReference type="SUPFAM" id="SSF50122">
    <property type="entry name" value="DNA-binding domain of retroviral integrase"/>
    <property type="match status" value="1"/>
</dbReference>
<dbReference type="AlphaFoldDB" id="A0A8K1FVZ3"/>
<keyword evidence="4" id="KW-0540">Nuclease</keyword>
<dbReference type="Pfam" id="PF00665">
    <property type="entry name" value="rve"/>
    <property type="match status" value="1"/>
</dbReference>
<keyword evidence="15" id="KW-1185">Reference proteome</keyword>
<dbReference type="InterPro" id="IPR001037">
    <property type="entry name" value="Integrase_C_retrovir"/>
</dbReference>
<evidence type="ECO:0000256" key="11">
    <source>
        <dbReference type="PROSITE-ProRule" id="PRU00506"/>
    </source>
</evidence>
<evidence type="ECO:0000256" key="8">
    <source>
        <dbReference type="ARBA" id="ARBA00022908"/>
    </source>
</evidence>
<proteinExistence type="predicted"/>
<evidence type="ECO:0000259" key="12">
    <source>
        <dbReference type="PROSITE" id="PS50994"/>
    </source>
</evidence>
<keyword evidence="7" id="KW-0378">Hydrolase</keyword>
<evidence type="ECO:0000256" key="9">
    <source>
        <dbReference type="ARBA" id="ARBA00022918"/>
    </source>
</evidence>
<dbReference type="Pfam" id="PF00552">
    <property type="entry name" value="IN_DBD_C"/>
    <property type="match status" value="1"/>
</dbReference>
<organism evidence="14 15">
    <name type="scientific">Zosterops borbonicus</name>
    <dbReference type="NCBI Taxonomy" id="364589"/>
    <lineage>
        <taxon>Eukaryota</taxon>
        <taxon>Metazoa</taxon>
        <taxon>Chordata</taxon>
        <taxon>Craniata</taxon>
        <taxon>Vertebrata</taxon>
        <taxon>Euteleostomi</taxon>
        <taxon>Archelosauria</taxon>
        <taxon>Archosauria</taxon>
        <taxon>Dinosauria</taxon>
        <taxon>Saurischia</taxon>
        <taxon>Theropoda</taxon>
        <taxon>Coelurosauria</taxon>
        <taxon>Aves</taxon>
        <taxon>Neognathae</taxon>
        <taxon>Neoaves</taxon>
        <taxon>Telluraves</taxon>
        <taxon>Australaves</taxon>
        <taxon>Passeriformes</taxon>
        <taxon>Sylvioidea</taxon>
        <taxon>Zosteropidae</taxon>
        <taxon>Zosterops</taxon>
    </lineage>
</organism>
<keyword evidence="10" id="KW-0238">DNA-binding</keyword>
<keyword evidence="9" id="KW-0695">RNA-directed DNA polymerase</keyword>
<dbReference type="PANTHER" id="PTHR41694">
    <property type="entry name" value="ENDOGENOUS RETROVIRUS GROUP K MEMBER POL PROTEIN"/>
    <property type="match status" value="1"/>
</dbReference>
<dbReference type="Gene3D" id="1.10.10.200">
    <property type="match status" value="1"/>
</dbReference>
<dbReference type="InterPro" id="IPR036157">
    <property type="entry name" value="dUTPase-like_sf"/>
</dbReference>
<dbReference type="Pfam" id="PF00692">
    <property type="entry name" value="dUTPase"/>
    <property type="match status" value="1"/>
</dbReference>
<dbReference type="PROSITE" id="PS51027">
    <property type="entry name" value="INTEGRASE_DBD"/>
    <property type="match status" value="1"/>
</dbReference>